<evidence type="ECO:0000259" key="1">
    <source>
        <dbReference type="Pfam" id="PF22924"/>
    </source>
</evidence>
<reference evidence="2" key="1">
    <citation type="submission" date="2017-08" db="EMBL/GenBank/DDBJ databases">
        <authorList>
            <person name="Polle J.E."/>
            <person name="Barry K."/>
            <person name="Cushman J."/>
            <person name="Schmutz J."/>
            <person name="Tran D."/>
            <person name="Hathwaick L.T."/>
            <person name="Yim W.C."/>
            <person name="Jenkins J."/>
            <person name="Mckie-Krisberg Z.M."/>
            <person name="Prochnik S."/>
            <person name="Lindquist E."/>
            <person name="Dockter R.B."/>
            <person name="Adam C."/>
            <person name="Molina H."/>
            <person name="Bunkerborg J."/>
            <person name="Jin E."/>
            <person name="Buchheim M."/>
            <person name="Magnuson J."/>
        </authorList>
    </citation>
    <scope>NUCLEOTIDE SEQUENCE</scope>
    <source>
        <strain evidence="2">CCAP 19/18</strain>
    </source>
</reference>
<dbReference type="SUPFAM" id="SSF47203">
    <property type="entry name" value="Acyl-CoA dehydrogenase C-terminal domain-like"/>
    <property type="match status" value="1"/>
</dbReference>
<evidence type="ECO:0000313" key="2">
    <source>
        <dbReference type="EMBL" id="KAF5840853.1"/>
    </source>
</evidence>
<comment type="caution">
    <text evidence="2">The sequence shown here is derived from an EMBL/GenBank/DDBJ whole genome shotgun (WGS) entry which is preliminary data.</text>
</comment>
<dbReference type="Pfam" id="PF22924">
    <property type="entry name" value="ACOX_C_alpha1"/>
    <property type="match status" value="1"/>
</dbReference>
<name>A0ABQ7H1W5_DUNSA</name>
<proteinExistence type="predicted"/>
<sequence length="117" mass="12942">MDFIEAKLMFSAIQDVMLIGGQRIQNTLRYGVQLHILASSFELTAGRVLIAQGGVDGQKMGLTIAIRYACSRPQFGSKNIMEYLTHKNRLLPPLSSTYALQLAMRTLKVSQLVGRGN</sequence>
<dbReference type="EMBL" id="MU069501">
    <property type="protein sequence ID" value="KAF5840853.1"/>
    <property type="molecule type" value="Genomic_DNA"/>
</dbReference>
<dbReference type="Proteomes" id="UP000815325">
    <property type="component" value="Unassembled WGS sequence"/>
</dbReference>
<evidence type="ECO:0000313" key="3">
    <source>
        <dbReference type="Proteomes" id="UP000815325"/>
    </source>
</evidence>
<dbReference type="InterPro" id="IPR012258">
    <property type="entry name" value="Acyl-CoA_oxidase"/>
</dbReference>
<dbReference type="Gene3D" id="1.20.140.10">
    <property type="entry name" value="Butyryl-CoA Dehydrogenase, subunit A, domain 3"/>
    <property type="match status" value="1"/>
</dbReference>
<dbReference type="PANTHER" id="PTHR10909">
    <property type="entry name" value="ELECTRON TRANSPORT OXIDOREDUCTASE"/>
    <property type="match status" value="1"/>
</dbReference>
<organism evidence="2 3">
    <name type="scientific">Dunaliella salina</name>
    <name type="common">Green alga</name>
    <name type="synonym">Protococcus salinus</name>
    <dbReference type="NCBI Taxonomy" id="3046"/>
    <lineage>
        <taxon>Eukaryota</taxon>
        <taxon>Viridiplantae</taxon>
        <taxon>Chlorophyta</taxon>
        <taxon>core chlorophytes</taxon>
        <taxon>Chlorophyceae</taxon>
        <taxon>CS clade</taxon>
        <taxon>Chlamydomonadales</taxon>
        <taxon>Dunaliellaceae</taxon>
        <taxon>Dunaliella</taxon>
    </lineage>
</organism>
<dbReference type="InterPro" id="IPR055060">
    <property type="entry name" value="ACOX_C_alpha1"/>
</dbReference>
<protein>
    <recommendedName>
        <fullName evidence="1">Acyl-CoA oxidase C-alpha1 domain-containing protein</fullName>
    </recommendedName>
</protein>
<gene>
    <name evidence="2" type="ORF">DUNSADRAFT_15221</name>
</gene>
<feature type="domain" description="Acyl-CoA oxidase C-alpha1" evidence="1">
    <location>
        <begin position="43"/>
        <end position="108"/>
    </location>
</feature>
<dbReference type="InterPro" id="IPR036250">
    <property type="entry name" value="AcylCo_DH-like_C"/>
</dbReference>
<accession>A0ABQ7H1W5</accession>
<dbReference type="PANTHER" id="PTHR10909:SF352">
    <property type="entry name" value="ACYL-COENZYME A OXIDASE-LIKE PROTEIN"/>
    <property type="match status" value="1"/>
</dbReference>
<keyword evidence="3" id="KW-1185">Reference proteome</keyword>